<proteinExistence type="predicted"/>
<evidence type="ECO:0000256" key="1">
    <source>
        <dbReference type="SAM" id="MobiDB-lite"/>
    </source>
</evidence>
<dbReference type="OrthoDB" id="10051975at2759"/>
<keyword evidence="3" id="KW-1185">Reference proteome</keyword>
<evidence type="ECO:0000313" key="3">
    <source>
        <dbReference type="Proteomes" id="UP001153737"/>
    </source>
</evidence>
<dbReference type="AlphaFoldDB" id="A0A9N9SM85"/>
<feature type="region of interest" description="Disordered" evidence="1">
    <location>
        <begin position="35"/>
        <end position="78"/>
    </location>
</feature>
<protein>
    <submittedName>
        <fullName evidence="2">Uncharacterized protein</fullName>
    </submittedName>
</protein>
<reference evidence="2" key="1">
    <citation type="submission" date="2022-01" db="EMBL/GenBank/DDBJ databases">
        <authorList>
            <person name="King R."/>
        </authorList>
    </citation>
    <scope>NUCLEOTIDE SEQUENCE</scope>
</reference>
<reference evidence="2" key="2">
    <citation type="submission" date="2022-10" db="EMBL/GenBank/DDBJ databases">
        <authorList>
            <consortium name="ENA_rothamsted_submissions"/>
            <consortium name="culmorum"/>
            <person name="King R."/>
        </authorList>
    </citation>
    <scope>NUCLEOTIDE SEQUENCE</scope>
</reference>
<evidence type="ECO:0000313" key="2">
    <source>
        <dbReference type="EMBL" id="CAG9822321.1"/>
    </source>
</evidence>
<accession>A0A9N9SM85</accession>
<name>A0A9N9SM85_PHACE</name>
<sequence>MESSHRNESGSGYWQLQLDRDLVDTISSIYPEWFEADGMADGGGGGEGRSPPPPLLLPPAAGGARESPPKAVVDSSPIVIDQNKQCEYMDVRRLTH</sequence>
<dbReference type="Proteomes" id="UP001153737">
    <property type="component" value="Chromosome 5"/>
</dbReference>
<organism evidence="2 3">
    <name type="scientific">Phaedon cochleariae</name>
    <name type="common">Mustard beetle</name>
    <dbReference type="NCBI Taxonomy" id="80249"/>
    <lineage>
        <taxon>Eukaryota</taxon>
        <taxon>Metazoa</taxon>
        <taxon>Ecdysozoa</taxon>
        <taxon>Arthropoda</taxon>
        <taxon>Hexapoda</taxon>
        <taxon>Insecta</taxon>
        <taxon>Pterygota</taxon>
        <taxon>Neoptera</taxon>
        <taxon>Endopterygota</taxon>
        <taxon>Coleoptera</taxon>
        <taxon>Polyphaga</taxon>
        <taxon>Cucujiformia</taxon>
        <taxon>Chrysomeloidea</taxon>
        <taxon>Chrysomelidae</taxon>
        <taxon>Chrysomelinae</taxon>
        <taxon>Chrysomelini</taxon>
        <taxon>Phaedon</taxon>
    </lineage>
</organism>
<gene>
    <name evidence="2" type="ORF">PHAECO_LOCUS9674</name>
</gene>
<dbReference type="EMBL" id="OU896711">
    <property type="protein sequence ID" value="CAG9822321.1"/>
    <property type="molecule type" value="Genomic_DNA"/>
</dbReference>